<evidence type="ECO:0008006" key="3">
    <source>
        <dbReference type="Google" id="ProtNLM"/>
    </source>
</evidence>
<sequence>MAGNALRFVHETHQQLPPQPPSGSRTLVLFAHFDLQGIIDPYVAYYLDSLRRLDATIIFVSGSPNITSDSVAPIRPLCAGIYTRRTLSLDFGSWHLAWNILKDSGWTLDQFDRLVIANDSVFGPLYPIEEMWDSFYGADMYGAIESLEQVRHLQSFFLAWDLNRRTKPFLENFWNGFKYTLNKWELIKQYEIGLSARARDAGLVTKPFLSAETIARARDASPEDRYAPHFVERGNSTLFFWDGLIETLRFPFLKASLPRYNHPWHDSLSSLDEFIEKHTQYPVELIRSNVERLGLGKHP</sequence>
<reference evidence="1 2" key="1">
    <citation type="submission" date="2015-01" db="EMBL/GenBank/DDBJ databases">
        <title>Genome sequence of Mycobacterium llatzerense and Mycobacterium immunogenum recovered from brain abscess.</title>
        <authorList>
            <person name="Greninger A.L."/>
            <person name="Langelier C."/>
            <person name="Cunningham G."/>
            <person name="Chiu C.Y."/>
            <person name="Miller S."/>
        </authorList>
    </citation>
    <scope>NUCLEOTIDE SEQUENCE [LARGE SCALE GENOMIC DNA]</scope>
    <source>
        <strain evidence="1 2">CLUC14</strain>
    </source>
</reference>
<dbReference type="OrthoDB" id="9815339at2"/>
<dbReference type="STRING" id="280871.TL10_12640"/>
<dbReference type="Pfam" id="PF05045">
    <property type="entry name" value="RgpF"/>
    <property type="match status" value="1"/>
</dbReference>
<keyword evidence="2" id="KW-1185">Reference proteome</keyword>
<evidence type="ECO:0000313" key="2">
    <source>
        <dbReference type="Proteomes" id="UP000032221"/>
    </source>
</evidence>
<accession>A0A0D1LE44</accession>
<comment type="caution">
    <text evidence="1">The sequence shown here is derived from an EMBL/GenBank/DDBJ whole genome shotgun (WGS) entry which is preliminary data.</text>
</comment>
<organism evidence="1 2">
    <name type="scientific">Mycolicibacterium llatzerense</name>
    <dbReference type="NCBI Taxonomy" id="280871"/>
    <lineage>
        <taxon>Bacteria</taxon>
        <taxon>Bacillati</taxon>
        <taxon>Actinomycetota</taxon>
        <taxon>Actinomycetes</taxon>
        <taxon>Mycobacteriales</taxon>
        <taxon>Mycobacteriaceae</taxon>
        <taxon>Mycolicibacterium</taxon>
    </lineage>
</organism>
<protein>
    <recommendedName>
        <fullName evidence="3">Rhamnan synthesis protein F</fullName>
    </recommendedName>
</protein>
<dbReference type="EMBL" id="JXST01000015">
    <property type="protein sequence ID" value="KIU16682.1"/>
    <property type="molecule type" value="Genomic_DNA"/>
</dbReference>
<proteinExistence type="predicted"/>
<dbReference type="InterPro" id="IPR007739">
    <property type="entry name" value="RgpF"/>
</dbReference>
<dbReference type="RefSeq" id="WP_043391033.1">
    <property type="nucleotide sequence ID" value="NZ_JXST01000015.1"/>
</dbReference>
<gene>
    <name evidence="1" type="ORF">TL10_12640</name>
</gene>
<name>A0A0D1LE44_9MYCO</name>
<evidence type="ECO:0000313" key="1">
    <source>
        <dbReference type="EMBL" id="KIU16682.1"/>
    </source>
</evidence>
<dbReference type="AlphaFoldDB" id="A0A0D1LE44"/>
<dbReference type="PATRIC" id="fig|280871.6.peg.2624"/>
<dbReference type="Proteomes" id="UP000032221">
    <property type="component" value="Unassembled WGS sequence"/>
</dbReference>